<gene>
    <name evidence="1" type="ORF">J07HQW2_02283</name>
</gene>
<dbReference type="RefSeq" id="WP_021055295.1">
    <property type="nucleotide sequence ID" value="NZ_KE356561.1"/>
</dbReference>
<sequence length="130" mass="13965">MLIQRSEIPDNNSLGGGFVGVVCAVTVDDCPALVTYRALPRSGLLAPRLSSIGLPVSVSELIPTVGTGVPDSAGDFASRAVRSEPLIPVLWILAYNQQCALCVALEYRQKRGKYRTIQSDKQDQDSTCID</sequence>
<proteinExistence type="predicted"/>
<name>U1NG72_9EURY</name>
<reference evidence="1 2" key="1">
    <citation type="journal article" date="2013" name="PLoS ONE">
        <title>Assembly-driven community genomics of a hypersaline microbial ecosystem.</title>
        <authorList>
            <person name="Podell S."/>
            <person name="Ugalde J.A."/>
            <person name="Narasingarao P."/>
            <person name="Banfield J.F."/>
            <person name="Heidelberg K.B."/>
            <person name="Allen E.E."/>
        </authorList>
    </citation>
    <scope>NUCLEOTIDE SEQUENCE [LARGE SCALE GENOMIC DNA]</scope>
    <source>
        <strain evidence="2">J07HQW2</strain>
    </source>
</reference>
<evidence type="ECO:0000313" key="1">
    <source>
        <dbReference type="EMBL" id="ERG95823.1"/>
    </source>
</evidence>
<organism evidence="1 2">
    <name type="scientific">Haloquadratum walsbyi J07HQW2</name>
    <dbReference type="NCBI Taxonomy" id="1238425"/>
    <lineage>
        <taxon>Archaea</taxon>
        <taxon>Methanobacteriati</taxon>
        <taxon>Methanobacteriota</taxon>
        <taxon>Stenosarchaea group</taxon>
        <taxon>Halobacteria</taxon>
        <taxon>Halobacteriales</taxon>
        <taxon>Haloferacaceae</taxon>
        <taxon>Haloquadratum</taxon>
    </lineage>
</organism>
<dbReference type="EMBL" id="KE356561">
    <property type="protein sequence ID" value="ERG95823.1"/>
    <property type="molecule type" value="Genomic_DNA"/>
</dbReference>
<protein>
    <submittedName>
        <fullName evidence="1">Uncharacterized protein</fullName>
    </submittedName>
</protein>
<dbReference type="Proteomes" id="UP000030710">
    <property type="component" value="Unassembled WGS sequence"/>
</dbReference>
<dbReference type="AlphaFoldDB" id="U1NG72"/>
<accession>U1NG72</accession>
<dbReference type="HOGENOM" id="CLU_1933232_0_0_2"/>
<evidence type="ECO:0000313" key="2">
    <source>
        <dbReference type="Proteomes" id="UP000030710"/>
    </source>
</evidence>
<dbReference type="STRING" id="1238425.J07HQW2_02283"/>